<evidence type="ECO:0000313" key="1">
    <source>
        <dbReference type="EMBL" id="CAA2999226.1"/>
    </source>
</evidence>
<dbReference type="Proteomes" id="UP000594638">
    <property type="component" value="Unassembled WGS sequence"/>
</dbReference>
<dbReference type="EMBL" id="CACTIH010005622">
    <property type="protein sequence ID" value="CAA2999226.1"/>
    <property type="molecule type" value="Genomic_DNA"/>
</dbReference>
<organism evidence="1 2">
    <name type="scientific">Olea europaea subsp. europaea</name>
    <dbReference type="NCBI Taxonomy" id="158383"/>
    <lineage>
        <taxon>Eukaryota</taxon>
        <taxon>Viridiplantae</taxon>
        <taxon>Streptophyta</taxon>
        <taxon>Embryophyta</taxon>
        <taxon>Tracheophyta</taxon>
        <taxon>Spermatophyta</taxon>
        <taxon>Magnoliopsida</taxon>
        <taxon>eudicotyledons</taxon>
        <taxon>Gunneridae</taxon>
        <taxon>Pentapetalae</taxon>
        <taxon>asterids</taxon>
        <taxon>lamiids</taxon>
        <taxon>Lamiales</taxon>
        <taxon>Oleaceae</taxon>
        <taxon>Oleeae</taxon>
        <taxon>Olea</taxon>
    </lineage>
</organism>
<evidence type="ECO:0000313" key="2">
    <source>
        <dbReference type="Proteomes" id="UP000594638"/>
    </source>
</evidence>
<name>A0A8S0T4C4_OLEEU</name>
<gene>
    <name evidence="1" type="ORF">OLEA9_A022809</name>
</gene>
<proteinExistence type="predicted"/>
<sequence length="70" mass="7839">METFDDPQHEDLQNSCLGFLANAVLCLAHPTVGAHDEVWFIEARADDGVNMWSLPRGRSFYPSTGEEDVE</sequence>
<dbReference type="AlphaFoldDB" id="A0A8S0T4C4"/>
<keyword evidence="2" id="KW-1185">Reference proteome</keyword>
<reference evidence="1 2" key="1">
    <citation type="submission" date="2019-12" db="EMBL/GenBank/DDBJ databases">
        <authorList>
            <person name="Alioto T."/>
            <person name="Alioto T."/>
            <person name="Gomez Garrido J."/>
        </authorList>
    </citation>
    <scope>NUCLEOTIDE SEQUENCE [LARGE SCALE GENOMIC DNA]</scope>
</reference>
<accession>A0A8S0T4C4</accession>
<comment type="caution">
    <text evidence="1">The sequence shown here is derived from an EMBL/GenBank/DDBJ whole genome shotgun (WGS) entry which is preliminary data.</text>
</comment>
<protein>
    <submittedName>
        <fullName evidence="1">Uncharacterized protein</fullName>
    </submittedName>
</protein>
<dbReference type="Gramene" id="OE9A022809T1">
    <property type="protein sequence ID" value="OE9A022809C1"/>
    <property type="gene ID" value="OE9A022809"/>
</dbReference>